<dbReference type="Proteomes" id="UP000575469">
    <property type="component" value="Unassembled WGS sequence"/>
</dbReference>
<protein>
    <submittedName>
        <fullName evidence="1">Uncharacterized protein</fullName>
    </submittedName>
</protein>
<dbReference type="EMBL" id="JABBZM010000017">
    <property type="protein sequence ID" value="NMV39939.1"/>
    <property type="molecule type" value="Genomic_DNA"/>
</dbReference>
<organism evidence="1 2">
    <name type="scientific">Ralstonia insidiosa</name>
    <dbReference type="NCBI Taxonomy" id="190721"/>
    <lineage>
        <taxon>Bacteria</taxon>
        <taxon>Pseudomonadati</taxon>
        <taxon>Pseudomonadota</taxon>
        <taxon>Betaproteobacteria</taxon>
        <taxon>Burkholderiales</taxon>
        <taxon>Burkholderiaceae</taxon>
        <taxon>Ralstonia</taxon>
    </lineage>
</organism>
<comment type="caution">
    <text evidence="1">The sequence shown here is derived from an EMBL/GenBank/DDBJ whole genome shotgun (WGS) entry which is preliminary data.</text>
</comment>
<reference evidence="1 2" key="1">
    <citation type="submission" date="2020-04" db="EMBL/GenBank/DDBJ databases">
        <title>Ralstonia insidiosa genome sequencing and assembly.</title>
        <authorList>
            <person name="Martins R.C.R."/>
            <person name="Perdigao-Neto L.V."/>
            <person name="Levin A.S.S."/>
            <person name="Costa S.F."/>
        </authorList>
    </citation>
    <scope>NUCLEOTIDE SEQUENCE [LARGE SCALE GENOMIC DNA]</scope>
    <source>
        <strain evidence="1 2">5047</strain>
    </source>
</reference>
<proteinExistence type="predicted"/>
<sequence>MYTHPQDVLYYPEGPRIEYASPEEAIAAYVEVHFPGSGPHKKCDAINSAGYPYAVEFVAANGVKHGIYLERSGDKWIVAATSKVVPPEHLTPNLLGQEVAKAVHAGVAGSDISQIPNAYIDADADTLLADCNFRIIKAN</sequence>
<dbReference type="AlphaFoldDB" id="A0A848P323"/>
<evidence type="ECO:0000313" key="2">
    <source>
        <dbReference type="Proteomes" id="UP000575469"/>
    </source>
</evidence>
<evidence type="ECO:0000313" key="1">
    <source>
        <dbReference type="EMBL" id="NMV39939.1"/>
    </source>
</evidence>
<dbReference type="RefSeq" id="WP_169340882.1">
    <property type="nucleotide sequence ID" value="NZ_JABBZM010000017.1"/>
</dbReference>
<name>A0A848P323_9RALS</name>
<accession>A0A848P323</accession>
<gene>
    <name evidence="1" type="ORF">HGR00_18680</name>
</gene>